<feature type="compositionally biased region" description="Polar residues" evidence="1">
    <location>
        <begin position="25"/>
        <end position="42"/>
    </location>
</feature>
<dbReference type="EMBL" id="ML119670">
    <property type="protein sequence ID" value="RPA82650.1"/>
    <property type="molecule type" value="Genomic_DNA"/>
</dbReference>
<dbReference type="Pfam" id="PF08238">
    <property type="entry name" value="Sel1"/>
    <property type="match status" value="3"/>
</dbReference>
<sequence length="302" mass="33380">MLSKFLQKHHEKKDKEKERERDESYGSNSEKLSVPTGITVTTPDGGPAKDILERQNTLTGRTLSTRQRIRRSLFGHHEREHENLPVDLEGNPDKEAEWEEKATRLAKTLSSTGTATGIQAQGTKPTSDLNLDEAIQRAIDLHQADKLEESFKAFTELADPMGANNPLAQVLCGLSLRHGWGCPVNVAEGVRYFELAAKNSANIEEMALSQGQKSGGKAKGELTMALFELANCHRHGWGMEKDPKTAFKYYLMAANMGDNEAKVETAWCLENGFGTKKDKFAAAQFYRSAEKGNGTPVVGNSW</sequence>
<dbReference type="Gene3D" id="1.25.40.10">
    <property type="entry name" value="Tetratricopeptide repeat domain"/>
    <property type="match status" value="1"/>
</dbReference>
<protein>
    <submittedName>
        <fullName evidence="2">HCP-like protein</fullName>
    </submittedName>
</protein>
<dbReference type="AlphaFoldDB" id="A0A3N4IER2"/>
<proteinExistence type="predicted"/>
<dbReference type="OrthoDB" id="2148946at2759"/>
<feature type="compositionally biased region" description="Basic residues" evidence="1">
    <location>
        <begin position="1"/>
        <end position="12"/>
    </location>
</feature>
<name>A0A3N4IER2_ASCIM</name>
<dbReference type="InterPro" id="IPR052945">
    <property type="entry name" value="Mitotic_Regulator"/>
</dbReference>
<evidence type="ECO:0000313" key="2">
    <source>
        <dbReference type="EMBL" id="RPA82650.1"/>
    </source>
</evidence>
<dbReference type="InterPro" id="IPR006597">
    <property type="entry name" value="Sel1-like"/>
</dbReference>
<gene>
    <name evidence="2" type="ORF">BJ508DRAFT_87012</name>
</gene>
<dbReference type="SUPFAM" id="SSF81901">
    <property type="entry name" value="HCP-like"/>
    <property type="match status" value="1"/>
</dbReference>
<evidence type="ECO:0000313" key="3">
    <source>
        <dbReference type="Proteomes" id="UP000275078"/>
    </source>
</evidence>
<dbReference type="PANTHER" id="PTHR43628">
    <property type="entry name" value="ACTIVATOR OF C KINASE PROTEIN 1-RELATED"/>
    <property type="match status" value="1"/>
</dbReference>
<dbReference type="GO" id="GO:0010972">
    <property type="term" value="P:negative regulation of G2/M transition of mitotic cell cycle"/>
    <property type="evidence" value="ECO:0007669"/>
    <property type="project" value="TreeGrafter"/>
</dbReference>
<dbReference type="Proteomes" id="UP000275078">
    <property type="component" value="Unassembled WGS sequence"/>
</dbReference>
<feature type="region of interest" description="Disordered" evidence="1">
    <location>
        <begin position="1"/>
        <end position="51"/>
    </location>
</feature>
<evidence type="ECO:0000256" key="1">
    <source>
        <dbReference type="SAM" id="MobiDB-lite"/>
    </source>
</evidence>
<dbReference type="PANTHER" id="PTHR43628:SF1">
    <property type="entry name" value="CHITIN SYNTHASE REGULATORY FACTOR 2-RELATED"/>
    <property type="match status" value="1"/>
</dbReference>
<dbReference type="GO" id="GO:0032153">
    <property type="term" value="C:cell division site"/>
    <property type="evidence" value="ECO:0007669"/>
    <property type="project" value="TreeGrafter"/>
</dbReference>
<dbReference type="STRING" id="1160509.A0A3N4IER2"/>
<keyword evidence="3" id="KW-1185">Reference proteome</keyword>
<feature type="compositionally biased region" description="Basic and acidic residues" evidence="1">
    <location>
        <begin position="13"/>
        <end position="24"/>
    </location>
</feature>
<organism evidence="2 3">
    <name type="scientific">Ascobolus immersus RN42</name>
    <dbReference type="NCBI Taxonomy" id="1160509"/>
    <lineage>
        <taxon>Eukaryota</taxon>
        <taxon>Fungi</taxon>
        <taxon>Dikarya</taxon>
        <taxon>Ascomycota</taxon>
        <taxon>Pezizomycotina</taxon>
        <taxon>Pezizomycetes</taxon>
        <taxon>Pezizales</taxon>
        <taxon>Ascobolaceae</taxon>
        <taxon>Ascobolus</taxon>
    </lineage>
</organism>
<accession>A0A3N4IER2</accession>
<dbReference type="InterPro" id="IPR011990">
    <property type="entry name" value="TPR-like_helical_dom_sf"/>
</dbReference>
<dbReference type="SMART" id="SM00671">
    <property type="entry name" value="SEL1"/>
    <property type="match status" value="3"/>
</dbReference>
<reference evidence="2 3" key="1">
    <citation type="journal article" date="2018" name="Nat. Ecol. Evol.">
        <title>Pezizomycetes genomes reveal the molecular basis of ectomycorrhizal truffle lifestyle.</title>
        <authorList>
            <person name="Murat C."/>
            <person name="Payen T."/>
            <person name="Noel B."/>
            <person name="Kuo A."/>
            <person name="Morin E."/>
            <person name="Chen J."/>
            <person name="Kohler A."/>
            <person name="Krizsan K."/>
            <person name="Balestrini R."/>
            <person name="Da Silva C."/>
            <person name="Montanini B."/>
            <person name="Hainaut M."/>
            <person name="Levati E."/>
            <person name="Barry K.W."/>
            <person name="Belfiori B."/>
            <person name="Cichocki N."/>
            <person name="Clum A."/>
            <person name="Dockter R.B."/>
            <person name="Fauchery L."/>
            <person name="Guy J."/>
            <person name="Iotti M."/>
            <person name="Le Tacon F."/>
            <person name="Lindquist E.A."/>
            <person name="Lipzen A."/>
            <person name="Malagnac F."/>
            <person name="Mello A."/>
            <person name="Molinier V."/>
            <person name="Miyauchi S."/>
            <person name="Poulain J."/>
            <person name="Riccioni C."/>
            <person name="Rubini A."/>
            <person name="Sitrit Y."/>
            <person name="Splivallo R."/>
            <person name="Traeger S."/>
            <person name="Wang M."/>
            <person name="Zifcakova L."/>
            <person name="Wipf D."/>
            <person name="Zambonelli A."/>
            <person name="Paolocci F."/>
            <person name="Nowrousian M."/>
            <person name="Ottonello S."/>
            <person name="Baldrian P."/>
            <person name="Spatafora J.W."/>
            <person name="Henrissat B."/>
            <person name="Nagy L.G."/>
            <person name="Aury J.M."/>
            <person name="Wincker P."/>
            <person name="Grigoriev I.V."/>
            <person name="Bonfante P."/>
            <person name="Martin F.M."/>
        </authorList>
    </citation>
    <scope>NUCLEOTIDE SEQUENCE [LARGE SCALE GENOMIC DNA]</scope>
    <source>
        <strain evidence="2 3">RN42</strain>
    </source>
</reference>